<evidence type="ECO:0000256" key="1">
    <source>
        <dbReference type="ARBA" id="ARBA00005384"/>
    </source>
</evidence>
<dbReference type="InterPro" id="IPR036390">
    <property type="entry name" value="WH_DNA-bd_sf"/>
</dbReference>
<evidence type="ECO:0000256" key="2">
    <source>
        <dbReference type="ARBA" id="ARBA00022898"/>
    </source>
</evidence>
<dbReference type="AlphaFoldDB" id="A0ABD6QCM9"/>
<dbReference type="InterPro" id="IPR036388">
    <property type="entry name" value="WH-like_DNA-bd_sf"/>
</dbReference>
<evidence type="ECO:0000256" key="6">
    <source>
        <dbReference type="SAM" id="MobiDB-lite"/>
    </source>
</evidence>
<dbReference type="SUPFAM" id="SSF53383">
    <property type="entry name" value="PLP-dependent transferases"/>
    <property type="match status" value="1"/>
</dbReference>
<dbReference type="SMART" id="SM00345">
    <property type="entry name" value="HTH_GNTR"/>
    <property type="match status" value="1"/>
</dbReference>
<dbReference type="CDD" id="cd00609">
    <property type="entry name" value="AAT_like"/>
    <property type="match status" value="1"/>
</dbReference>
<sequence>MDQTVGADFLQLDPATAPTRGLTDWLANALRTAIADGRLTPGTRFPATRVLAGELAVSRGVVVEAYRRLVDEGLVSGRAGGGTHVLAQRSRPAQPEPARPAPGPARLPRPRLPAGEGIDLSPGVPDLSAFPRSTWLRAERAVLAETAPEDLGYGDPRGHPRLRAALAPWLGRTRGLRIHPDDILVVAGVAQAVALLAQQLHGEGLDPIAVEDPGSRGAVDELEYWGLRPVPVPVDRDGIKVDALVRCGAPTVFLTPAHQFPTGVVLGPQRRRELLEWDGELIIEDDYDAEYRYDRAPVPAMHPSAPDRIAYAGSTSKSLAPALRLGWLVAPRRRQPELVAAKHATDLGSPTVPQLVLARLLESGEYDRHVRLVRARHRARRDALLEVLSAALPEATVTGVAAGLHLLVMLPDGVDDVALADDLRDAGVLVHPVSWHRRLPGPPGLVLGYASHPPDRLRAAAATIARVARWPRRPDRVSVTPGLLR</sequence>
<dbReference type="InterPro" id="IPR015421">
    <property type="entry name" value="PyrdxlP-dep_Trfase_major"/>
</dbReference>
<name>A0ABD6QCM9_MYCFO</name>
<dbReference type="PANTHER" id="PTHR46577">
    <property type="entry name" value="HTH-TYPE TRANSCRIPTIONAL REGULATORY PROTEIN GABR"/>
    <property type="match status" value="1"/>
</dbReference>
<dbReference type="SUPFAM" id="SSF46785">
    <property type="entry name" value="Winged helix' DNA-binding domain"/>
    <property type="match status" value="1"/>
</dbReference>
<feature type="compositionally biased region" description="Pro residues" evidence="6">
    <location>
        <begin position="94"/>
        <end position="111"/>
    </location>
</feature>
<comment type="similarity">
    <text evidence="1">In the C-terminal section; belongs to the class-I pyridoxal-phosphate-dependent aminotransferase family.</text>
</comment>
<dbReference type="PROSITE" id="PS50949">
    <property type="entry name" value="HTH_GNTR"/>
    <property type="match status" value="1"/>
</dbReference>
<dbReference type="Pfam" id="PF00392">
    <property type="entry name" value="GntR"/>
    <property type="match status" value="1"/>
</dbReference>
<dbReference type="InterPro" id="IPR004839">
    <property type="entry name" value="Aminotransferase_I/II_large"/>
</dbReference>
<protein>
    <submittedName>
        <fullName evidence="8">GntR family transcriptional regulator</fullName>
    </submittedName>
</protein>
<evidence type="ECO:0000259" key="7">
    <source>
        <dbReference type="PROSITE" id="PS50949"/>
    </source>
</evidence>
<dbReference type="EMBL" id="MBER01000173">
    <property type="protein sequence ID" value="OMC34210.1"/>
    <property type="molecule type" value="Genomic_DNA"/>
</dbReference>
<dbReference type="InterPro" id="IPR000524">
    <property type="entry name" value="Tscrpt_reg_HTH_GntR"/>
</dbReference>
<dbReference type="RefSeq" id="WP_076207909.1">
    <property type="nucleotide sequence ID" value="NZ_MBER01000173.1"/>
</dbReference>
<keyword evidence="4" id="KW-0238">DNA-binding</keyword>
<reference evidence="8 9" key="1">
    <citation type="submission" date="2016-07" db="EMBL/GenBank/DDBJ databases">
        <authorList>
            <person name="Sutton G."/>
            <person name="Brinkac L."/>
            <person name="Sanka R."/>
            <person name="Adams M."/>
            <person name="Lau E."/>
            <person name="Kumar A."/>
            <person name="Macaden R."/>
        </authorList>
    </citation>
    <scope>NUCLEOTIDE SEQUENCE [LARGE SCALE GENOMIC DNA]</scope>
    <source>
        <strain evidence="8 9">GA-0871</strain>
    </source>
</reference>
<keyword evidence="2" id="KW-0663">Pyridoxal phosphate</keyword>
<dbReference type="Pfam" id="PF00155">
    <property type="entry name" value="Aminotran_1_2"/>
    <property type="match status" value="1"/>
</dbReference>
<evidence type="ECO:0000256" key="5">
    <source>
        <dbReference type="ARBA" id="ARBA00023163"/>
    </source>
</evidence>
<evidence type="ECO:0000313" key="9">
    <source>
        <dbReference type="Proteomes" id="UP000187001"/>
    </source>
</evidence>
<evidence type="ECO:0000256" key="4">
    <source>
        <dbReference type="ARBA" id="ARBA00023125"/>
    </source>
</evidence>
<proteinExistence type="inferred from homology"/>
<dbReference type="InterPro" id="IPR015424">
    <property type="entry name" value="PyrdxlP-dep_Trfase"/>
</dbReference>
<dbReference type="GO" id="GO:0003677">
    <property type="term" value="F:DNA binding"/>
    <property type="evidence" value="ECO:0007669"/>
    <property type="project" value="UniProtKB-KW"/>
</dbReference>
<feature type="domain" description="HTH gntR-type" evidence="7">
    <location>
        <begin position="20"/>
        <end position="88"/>
    </location>
</feature>
<accession>A0ABD6QCM9</accession>
<dbReference type="CDD" id="cd07377">
    <property type="entry name" value="WHTH_GntR"/>
    <property type="match status" value="1"/>
</dbReference>
<feature type="region of interest" description="Disordered" evidence="6">
    <location>
        <begin position="80"/>
        <end position="120"/>
    </location>
</feature>
<dbReference type="PANTHER" id="PTHR46577:SF1">
    <property type="entry name" value="HTH-TYPE TRANSCRIPTIONAL REGULATORY PROTEIN GABR"/>
    <property type="match status" value="1"/>
</dbReference>
<organism evidence="8 9">
    <name type="scientific">Mycolicibacterium fortuitum</name>
    <name type="common">Mycobacterium fortuitum</name>
    <dbReference type="NCBI Taxonomy" id="1766"/>
    <lineage>
        <taxon>Bacteria</taxon>
        <taxon>Bacillati</taxon>
        <taxon>Actinomycetota</taxon>
        <taxon>Actinomycetes</taxon>
        <taxon>Mycobacteriales</taxon>
        <taxon>Mycobacteriaceae</taxon>
        <taxon>Mycolicibacterium</taxon>
    </lineage>
</organism>
<dbReference type="Gene3D" id="1.10.10.10">
    <property type="entry name" value="Winged helix-like DNA-binding domain superfamily/Winged helix DNA-binding domain"/>
    <property type="match status" value="1"/>
</dbReference>
<gene>
    <name evidence="8" type="ORF">A5742_13850</name>
</gene>
<keyword evidence="3" id="KW-0805">Transcription regulation</keyword>
<evidence type="ECO:0000313" key="8">
    <source>
        <dbReference type="EMBL" id="OMC34210.1"/>
    </source>
</evidence>
<evidence type="ECO:0000256" key="3">
    <source>
        <dbReference type="ARBA" id="ARBA00023015"/>
    </source>
</evidence>
<comment type="caution">
    <text evidence="8">The sequence shown here is derived from an EMBL/GenBank/DDBJ whole genome shotgun (WGS) entry which is preliminary data.</text>
</comment>
<dbReference type="InterPro" id="IPR051446">
    <property type="entry name" value="HTH_trans_reg/aminotransferase"/>
</dbReference>
<dbReference type="Proteomes" id="UP000187001">
    <property type="component" value="Unassembled WGS sequence"/>
</dbReference>
<keyword evidence="5" id="KW-0804">Transcription</keyword>
<dbReference type="Gene3D" id="3.40.640.10">
    <property type="entry name" value="Type I PLP-dependent aspartate aminotransferase-like (Major domain)"/>
    <property type="match status" value="1"/>
</dbReference>